<evidence type="ECO:0000313" key="4">
    <source>
        <dbReference type="Proteomes" id="UP000005018"/>
    </source>
</evidence>
<name>H8XB91_CANO9</name>
<dbReference type="GO" id="GO:0005085">
    <property type="term" value="F:guanyl-nucleotide exchange factor activity"/>
    <property type="evidence" value="ECO:0007669"/>
    <property type="project" value="TreeGrafter"/>
</dbReference>
<dbReference type="InterPro" id="IPR000408">
    <property type="entry name" value="Reg_chr_condens"/>
</dbReference>
<feature type="repeat" description="RCC1" evidence="1">
    <location>
        <begin position="84"/>
        <end position="148"/>
    </location>
</feature>
<dbReference type="RefSeq" id="XP_003871464.1">
    <property type="nucleotide sequence ID" value="XM_003871415.1"/>
</dbReference>
<evidence type="ECO:0000256" key="2">
    <source>
        <dbReference type="SAM" id="MobiDB-lite"/>
    </source>
</evidence>
<dbReference type="Gene3D" id="2.130.10.30">
    <property type="entry name" value="Regulator of chromosome condensation 1/beta-lactamase-inhibitor protein II"/>
    <property type="match status" value="3"/>
</dbReference>
<dbReference type="EMBL" id="HE681726">
    <property type="protein sequence ID" value="CCG25340.1"/>
    <property type="molecule type" value="Genomic_DNA"/>
</dbReference>
<feature type="region of interest" description="Disordered" evidence="2">
    <location>
        <begin position="162"/>
        <end position="285"/>
    </location>
</feature>
<proteinExistence type="predicted"/>
<protein>
    <submittedName>
        <fullName evidence="3">Saf1 protein</fullName>
    </submittedName>
</protein>
<dbReference type="KEGG" id="cot:CORT_0H02300"/>
<dbReference type="Pfam" id="PF13540">
    <property type="entry name" value="RCC1_2"/>
    <property type="match status" value="1"/>
</dbReference>
<keyword evidence="4" id="KW-1185">Reference proteome</keyword>
<evidence type="ECO:0000313" key="3">
    <source>
        <dbReference type="EMBL" id="CCG25340.1"/>
    </source>
</evidence>
<dbReference type="PROSITE" id="PS50012">
    <property type="entry name" value="RCC1_3"/>
    <property type="match status" value="1"/>
</dbReference>
<gene>
    <name evidence="3" type="ORF">CORT_0H02300</name>
</gene>
<evidence type="ECO:0000256" key="1">
    <source>
        <dbReference type="PROSITE-ProRule" id="PRU00235"/>
    </source>
</evidence>
<dbReference type="PANTHER" id="PTHR45982">
    <property type="entry name" value="REGULATOR OF CHROMOSOME CONDENSATION"/>
    <property type="match status" value="1"/>
</dbReference>
<feature type="compositionally biased region" description="Polar residues" evidence="2">
    <location>
        <begin position="184"/>
        <end position="193"/>
    </location>
</feature>
<dbReference type="OrthoDB" id="61110at2759"/>
<dbReference type="SUPFAM" id="SSF50985">
    <property type="entry name" value="RCC1/BLIP-II"/>
    <property type="match status" value="1"/>
</dbReference>
<dbReference type="GeneID" id="14542418"/>
<dbReference type="PROSITE" id="PS00626">
    <property type="entry name" value="RCC1_2"/>
    <property type="match status" value="1"/>
</dbReference>
<feature type="compositionally biased region" description="Acidic residues" evidence="2">
    <location>
        <begin position="225"/>
        <end position="234"/>
    </location>
</feature>
<dbReference type="PANTHER" id="PTHR45982:SF3">
    <property type="entry name" value="F-BOX PROTEIN POF9"/>
    <property type="match status" value="1"/>
</dbReference>
<dbReference type="InterPro" id="IPR051553">
    <property type="entry name" value="Ran_GTPase-activating"/>
</dbReference>
<feature type="compositionally biased region" description="Low complexity" evidence="2">
    <location>
        <begin position="212"/>
        <end position="222"/>
    </location>
</feature>
<dbReference type="eggNOG" id="ENOG502QUVE">
    <property type="taxonomic scope" value="Eukaryota"/>
</dbReference>
<dbReference type="AlphaFoldDB" id="H8XB91"/>
<dbReference type="GO" id="GO:0005737">
    <property type="term" value="C:cytoplasm"/>
    <property type="evidence" value="ECO:0007669"/>
    <property type="project" value="TreeGrafter"/>
</dbReference>
<reference evidence="3 4" key="1">
    <citation type="journal article" date="2012" name="PLoS ONE">
        <title>Sequence and analysis of the genome of the pathogenic yeast Candida orthopsilosis.</title>
        <authorList>
            <person name="Riccombeni A."/>
            <person name="Vidanes G."/>
            <person name="Proux-Wera E."/>
            <person name="Wolfe K.H."/>
            <person name="Butler G."/>
        </authorList>
    </citation>
    <scope>NUCLEOTIDE SEQUENCE [LARGE SCALE GENOMIC DNA]</scope>
    <source>
        <strain evidence="3 4">Co 90-125</strain>
    </source>
</reference>
<organism evidence="3 4">
    <name type="scientific">Candida orthopsilosis (strain 90-125)</name>
    <name type="common">Yeast</name>
    <dbReference type="NCBI Taxonomy" id="1136231"/>
    <lineage>
        <taxon>Eukaryota</taxon>
        <taxon>Fungi</taxon>
        <taxon>Dikarya</taxon>
        <taxon>Ascomycota</taxon>
        <taxon>Saccharomycotina</taxon>
        <taxon>Pichiomycetes</taxon>
        <taxon>Debaryomycetaceae</taxon>
        <taxon>Candida/Lodderomyces clade</taxon>
        <taxon>Candida</taxon>
    </lineage>
</organism>
<sequence>MTLTILDLGEDILTFAISRYLSPDDIFKFFTLNSTLYKLFETSPTVYQLLYNKKFTNNENNYTLNLQQHLNWKQLWHLRCNTNQQLFTWGESNGGRLGYLSTRIDQSHVSRKLGGWSVHTPTNISEFNQHLIVDLKANGYSFIILLNNGELWFTGMDWKRPQQGLSTPGPVRNKDYKPNPGTMALSSMNNNADDNVGGRRSIIPGRGGGRFGVMPMPMPGRFTNDDDESSESDDSGTPQEGSSGGNRVSPPAPAPAPETSSQLPQSRRKLQPSESRSSLRHPPSKIQETNFLSRLFLPPLDGPDNRKIISISTGREHIVALDDQNNVYTWDSGCNSNIGIHIKFPGVPGQTNIVKISAGWNLSACQIDGVGLVVWYSRESLTKEQFDQQNYQSRASYLVIPGTENNVVDFTVGADYVLFIKKSDSKLYQFRLSAHDLSTRDEGSLDVNDLKRMITPMENFNHWITQQEASIEFTRLNSCFTNFVVFTNHDQVLIGNSAHLLHNINDEHQEQGKEPVIIPDLQGQNIKSVEIGDYHYLALTNDGSLLSWGTESRSCGCLGIGPRELAAAENPGTVVERGANLEVKQPMHVKNPLGNRTTGKWVAVAASGWQSGGIYVPLEE</sequence>
<dbReference type="InterPro" id="IPR009091">
    <property type="entry name" value="RCC1/BLIP-II"/>
</dbReference>
<dbReference type="Proteomes" id="UP000005018">
    <property type="component" value="Chromosome 8"/>
</dbReference>
<accession>H8XB91</accession>
<dbReference type="HOGENOM" id="CLU_460835_0_0_1"/>